<evidence type="ECO:0000256" key="1">
    <source>
        <dbReference type="SAM" id="MobiDB-lite"/>
    </source>
</evidence>
<protein>
    <submittedName>
        <fullName evidence="2">Uncharacterized protein</fullName>
    </submittedName>
</protein>
<feature type="region of interest" description="Disordered" evidence="1">
    <location>
        <begin position="51"/>
        <end position="121"/>
    </location>
</feature>
<accession>A0AA88DUT6</accession>
<dbReference type="EMBL" id="BTGU01000126">
    <property type="protein sequence ID" value="GMN62262.1"/>
    <property type="molecule type" value="Genomic_DNA"/>
</dbReference>
<dbReference type="AlphaFoldDB" id="A0AA88DUT6"/>
<evidence type="ECO:0000313" key="3">
    <source>
        <dbReference type="Proteomes" id="UP001187192"/>
    </source>
</evidence>
<keyword evidence="3" id="KW-1185">Reference proteome</keyword>
<proteinExistence type="predicted"/>
<dbReference type="Proteomes" id="UP001187192">
    <property type="component" value="Unassembled WGS sequence"/>
</dbReference>
<sequence length="121" mass="12714">MRIGRLVGCWRAFMGSPFGAVLSELSEPSRPDVLAWLAVLSVASSPPVATSSAAARACGIPPGCTNTSLPRPDDVSMTSTDDPSENPDRWSGVRPPELAASLDTLRLEPDVPVTSVLPDRS</sequence>
<reference evidence="2" key="1">
    <citation type="submission" date="2023-07" db="EMBL/GenBank/DDBJ databases">
        <title>draft genome sequence of fig (Ficus carica).</title>
        <authorList>
            <person name="Takahashi T."/>
            <person name="Nishimura K."/>
        </authorList>
    </citation>
    <scope>NUCLEOTIDE SEQUENCE</scope>
</reference>
<comment type="caution">
    <text evidence="2">The sequence shown here is derived from an EMBL/GenBank/DDBJ whole genome shotgun (WGS) entry which is preliminary data.</text>
</comment>
<evidence type="ECO:0000313" key="2">
    <source>
        <dbReference type="EMBL" id="GMN62262.1"/>
    </source>
</evidence>
<name>A0AA88DUT6_FICCA</name>
<organism evidence="2 3">
    <name type="scientific">Ficus carica</name>
    <name type="common">Common fig</name>
    <dbReference type="NCBI Taxonomy" id="3494"/>
    <lineage>
        <taxon>Eukaryota</taxon>
        <taxon>Viridiplantae</taxon>
        <taxon>Streptophyta</taxon>
        <taxon>Embryophyta</taxon>
        <taxon>Tracheophyta</taxon>
        <taxon>Spermatophyta</taxon>
        <taxon>Magnoliopsida</taxon>
        <taxon>eudicotyledons</taxon>
        <taxon>Gunneridae</taxon>
        <taxon>Pentapetalae</taxon>
        <taxon>rosids</taxon>
        <taxon>fabids</taxon>
        <taxon>Rosales</taxon>
        <taxon>Moraceae</taxon>
        <taxon>Ficeae</taxon>
        <taxon>Ficus</taxon>
    </lineage>
</organism>
<gene>
    <name evidence="2" type="ORF">TIFTF001_031344</name>
</gene>